<dbReference type="STRING" id="1325564.NSJP_1186"/>
<dbReference type="InterPro" id="IPR001789">
    <property type="entry name" value="Sig_transdc_resp-reg_receiver"/>
</dbReference>
<dbReference type="RefSeq" id="WP_080885907.1">
    <property type="nucleotide sequence ID" value="NZ_LT828648.1"/>
</dbReference>
<dbReference type="NCBIfam" id="TIGR00229">
    <property type="entry name" value="sensory_box"/>
    <property type="match status" value="2"/>
</dbReference>
<dbReference type="Gene3D" id="3.30.450.20">
    <property type="entry name" value="PAS domain"/>
    <property type="match status" value="2"/>
</dbReference>
<dbReference type="CDD" id="cd16917">
    <property type="entry name" value="HATPase_UhpB-NarQ-NarX-like"/>
    <property type="match status" value="1"/>
</dbReference>
<protein>
    <recommendedName>
        <fullName evidence="9">Histidine kinase</fullName>
    </recommendedName>
</protein>
<name>A0A1W1I2X6_9BACT</name>
<sequence length="816" mass="90806">MPKGNILIVEDEAVVAADLAGKLERAGYRVVGIAADGEDALETAAAQLPDLVLMDIRLAGQMDGIETAERIREARSIPVIYLTAHSDASTLQRASMTEPFGYILKPFDERDITTQIEIVLYKHEAEKSLRESEERYRTLVETATDGIITLDAAGVILSCNAATERMFGYRREDLLGRKVTMLIPAWFERREPEPDRIDSRRAPRDGLRRDVTGQRRQGAEFPLEVAVSRSSIAGEACYMGILRDVSERKRAEAELRWRADLLEQTHEAVIVWRMGGGILYWNRGATELYGWTVAEATGRSVHRLLESALPCPPADFDRRLLEAGHWYGEVRQRTKDGRTVVVETRMVPIPDGPEDVLVLEANRDVTDRHTIHEKVCRLAEELEQRVAERTRELVTSQDLLRALASELTVTEQRERRRVATELHDYLAQLLVCAHLKVSQARPKQGNSETEGWLDQAAEVLQQALSYTRSLVAQLTPMVLHEFGLPSAIRWLAEQMHKHQLTVDVEIQAADPLPLAEDEAILLFQSVRELLINVSKHARVDRATVRLTVAEGILRIEVRDEGKGLDSAGQEPSKDDSTELEQSARFGLFSIQERMKALGGWFTIASTPETGTVAAITLPLRERTEPHDRDAWIEHPDSGPETILRRSPETDRAAADPLQTRSPVRPPIRVLLVDDHALMRQGLKGLLEDGTDMTVVGEAADGEEALAIAETLRPEVVIMDINMPKMDGVEATRRLKKRLPSTVVIGLSMHTSAHHRDALKDAGAFAYLTKGSVSDQLKQTILAASLGQRPTPGTESPMPADEVSPSQPASQTFPHAE</sequence>
<dbReference type="InterPro" id="IPR013767">
    <property type="entry name" value="PAS_fold"/>
</dbReference>
<dbReference type="InterPro" id="IPR050595">
    <property type="entry name" value="Bact_response_regulator"/>
</dbReference>
<feature type="region of interest" description="Disordered" evidence="3">
    <location>
        <begin position="629"/>
        <end position="660"/>
    </location>
</feature>
<feature type="domain" description="Histidine kinase" evidence="4">
    <location>
        <begin position="417"/>
        <end position="621"/>
    </location>
</feature>
<dbReference type="Proteomes" id="UP000192042">
    <property type="component" value="Chromosome I"/>
</dbReference>
<dbReference type="Pfam" id="PF07730">
    <property type="entry name" value="HisKA_3"/>
    <property type="match status" value="1"/>
</dbReference>
<feature type="modified residue" description="4-aspartylphosphate" evidence="2">
    <location>
        <position position="55"/>
    </location>
</feature>
<accession>A0A1W1I2X6</accession>
<dbReference type="InterPro" id="IPR000014">
    <property type="entry name" value="PAS"/>
</dbReference>
<dbReference type="SUPFAM" id="SSF55785">
    <property type="entry name" value="PYP-like sensor domain (PAS domain)"/>
    <property type="match status" value="2"/>
</dbReference>
<feature type="region of interest" description="Disordered" evidence="3">
    <location>
        <begin position="783"/>
        <end position="816"/>
    </location>
</feature>
<dbReference type="Pfam" id="PF00989">
    <property type="entry name" value="PAS"/>
    <property type="match status" value="1"/>
</dbReference>
<organism evidence="7 8">
    <name type="scientific">Nitrospira japonica</name>
    <dbReference type="NCBI Taxonomy" id="1325564"/>
    <lineage>
        <taxon>Bacteria</taxon>
        <taxon>Pseudomonadati</taxon>
        <taxon>Nitrospirota</taxon>
        <taxon>Nitrospiria</taxon>
        <taxon>Nitrospirales</taxon>
        <taxon>Nitrospiraceae</taxon>
        <taxon>Nitrospira</taxon>
    </lineage>
</organism>
<dbReference type="GO" id="GO:0016020">
    <property type="term" value="C:membrane"/>
    <property type="evidence" value="ECO:0007669"/>
    <property type="project" value="InterPro"/>
</dbReference>
<dbReference type="InterPro" id="IPR011712">
    <property type="entry name" value="Sig_transdc_His_kin_sub3_dim/P"/>
</dbReference>
<dbReference type="PANTHER" id="PTHR44591:SF3">
    <property type="entry name" value="RESPONSE REGULATORY DOMAIN-CONTAINING PROTEIN"/>
    <property type="match status" value="1"/>
</dbReference>
<evidence type="ECO:0000256" key="1">
    <source>
        <dbReference type="ARBA" id="ARBA00022553"/>
    </source>
</evidence>
<evidence type="ECO:0000256" key="2">
    <source>
        <dbReference type="PROSITE-ProRule" id="PRU00169"/>
    </source>
</evidence>
<feature type="compositionally biased region" description="Basic and acidic residues" evidence="3">
    <location>
        <begin position="195"/>
        <end position="213"/>
    </location>
</feature>
<dbReference type="PROSITE" id="PS50112">
    <property type="entry name" value="PAS"/>
    <property type="match status" value="2"/>
</dbReference>
<reference evidence="7 8" key="1">
    <citation type="submission" date="2017-03" db="EMBL/GenBank/DDBJ databases">
        <authorList>
            <person name="Afonso C.L."/>
            <person name="Miller P.J."/>
            <person name="Scott M.A."/>
            <person name="Spackman E."/>
            <person name="Goraichik I."/>
            <person name="Dimitrov K.M."/>
            <person name="Suarez D.L."/>
            <person name="Swayne D.E."/>
        </authorList>
    </citation>
    <scope>NUCLEOTIDE SEQUENCE [LARGE SCALE GENOMIC DNA]</scope>
    <source>
        <strain evidence="7">Genome sequencing of Nitrospira japonica strain NJ11</strain>
    </source>
</reference>
<dbReference type="InterPro" id="IPR003594">
    <property type="entry name" value="HATPase_dom"/>
</dbReference>
<dbReference type="InterPro" id="IPR035965">
    <property type="entry name" value="PAS-like_dom_sf"/>
</dbReference>
<feature type="domain" description="Response regulatory" evidence="5">
    <location>
        <begin position="668"/>
        <end position="784"/>
    </location>
</feature>
<dbReference type="SMART" id="SM00091">
    <property type="entry name" value="PAS"/>
    <property type="match status" value="2"/>
</dbReference>
<dbReference type="PANTHER" id="PTHR44591">
    <property type="entry name" value="STRESS RESPONSE REGULATOR PROTEIN 1"/>
    <property type="match status" value="1"/>
</dbReference>
<dbReference type="CDD" id="cd17534">
    <property type="entry name" value="REC_DC-like"/>
    <property type="match status" value="1"/>
</dbReference>
<dbReference type="SMART" id="SM00086">
    <property type="entry name" value="PAC"/>
    <property type="match status" value="2"/>
</dbReference>
<keyword evidence="8" id="KW-1185">Reference proteome</keyword>
<dbReference type="Gene3D" id="3.40.50.2300">
    <property type="match status" value="2"/>
</dbReference>
<dbReference type="SUPFAM" id="SSF55874">
    <property type="entry name" value="ATPase domain of HSP90 chaperone/DNA topoisomerase II/histidine kinase"/>
    <property type="match status" value="1"/>
</dbReference>
<dbReference type="InterPro" id="IPR013656">
    <property type="entry name" value="PAS_4"/>
</dbReference>
<dbReference type="GO" id="GO:0006355">
    <property type="term" value="P:regulation of DNA-templated transcription"/>
    <property type="evidence" value="ECO:0007669"/>
    <property type="project" value="InterPro"/>
</dbReference>
<feature type="region of interest" description="Disordered" evidence="3">
    <location>
        <begin position="195"/>
        <end position="215"/>
    </location>
</feature>
<dbReference type="Pfam" id="PF00072">
    <property type="entry name" value="Response_reg"/>
    <property type="match status" value="2"/>
</dbReference>
<dbReference type="AlphaFoldDB" id="A0A1W1I2X6"/>
<dbReference type="GO" id="GO:0046983">
    <property type="term" value="F:protein dimerization activity"/>
    <property type="evidence" value="ECO:0007669"/>
    <property type="project" value="InterPro"/>
</dbReference>
<feature type="compositionally biased region" description="Basic and acidic residues" evidence="3">
    <location>
        <begin position="629"/>
        <end position="653"/>
    </location>
</feature>
<gene>
    <name evidence="7" type="ORF">NSJP_1186</name>
</gene>
<dbReference type="SMART" id="SM00448">
    <property type="entry name" value="REC"/>
    <property type="match status" value="2"/>
</dbReference>
<dbReference type="InterPro" id="IPR001610">
    <property type="entry name" value="PAC"/>
</dbReference>
<feature type="modified residue" description="4-aspartylphosphate" evidence="2">
    <location>
        <position position="719"/>
    </location>
</feature>
<dbReference type="Pfam" id="PF02518">
    <property type="entry name" value="HATPase_c"/>
    <property type="match status" value="1"/>
</dbReference>
<feature type="domain" description="PAS" evidence="6">
    <location>
        <begin position="132"/>
        <end position="193"/>
    </location>
</feature>
<dbReference type="OrthoDB" id="9782588at2"/>
<evidence type="ECO:0000256" key="3">
    <source>
        <dbReference type="SAM" id="MobiDB-lite"/>
    </source>
</evidence>
<dbReference type="CDD" id="cd17535">
    <property type="entry name" value="REC_NarL-like"/>
    <property type="match status" value="1"/>
</dbReference>
<dbReference type="InterPro" id="IPR036890">
    <property type="entry name" value="HATPase_C_sf"/>
</dbReference>
<dbReference type="Gene3D" id="3.30.565.10">
    <property type="entry name" value="Histidine kinase-like ATPase, C-terminal domain"/>
    <property type="match status" value="1"/>
</dbReference>
<evidence type="ECO:0000313" key="7">
    <source>
        <dbReference type="EMBL" id="SLM47358.1"/>
    </source>
</evidence>
<evidence type="ECO:0000259" key="4">
    <source>
        <dbReference type="PROSITE" id="PS50109"/>
    </source>
</evidence>
<evidence type="ECO:0000259" key="6">
    <source>
        <dbReference type="PROSITE" id="PS50112"/>
    </source>
</evidence>
<dbReference type="Pfam" id="PF08448">
    <property type="entry name" value="PAS_4"/>
    <property type="match status" value="1"/>
</dbReference>
<evidence type="ECO:0008006" key="9">
    <source>
        <dbReference type="Google" id="ProtNLM"/>
    </source>
</evidence>
<dbReference type="InterPro" id="IPR005467">
    <property type="entry name" value="His_kinase_dom"/>
</dbReference>
<dbReference type="EMBL" id="LT828648">
    <property type="protein sequence ID" value="SLM47358.1"/>
    <property type="molecule type" value="Genomic_DNA"/>
</dbReference>
<dbReference type="InterPro" id="IPR011006">
    <property type="entry name" value="CheY-like_superfamily"/>
</dbReference>
<dbReference type="KEGG" id="nja:NSJP_1186"/>
<dbReference type="InterPro" id="IPR058245">
    <property type="entry name" value="NreC/VraR/RcsB-like_REC"/>
</dbReference>
<dbReference type="Gene3D" id="1.20.5.1930">
    <property type="match status" value="1"/>
</dbReference>
<dbReference type="PROSITE" id="PS50110">
    <property type="entry name" value="RESPONSE_REGULATORY"/>
    <property type="match status" value="2"/>
</dbReference>
<proteinExistence type="predicted"/>
<dbReference type="CDD" id="cd00130">
    <property type="entry name" value="PAS"/>
    <property type="match status" value="2"/>
</dbReference>
<dbReference type="SMART" id="SM00387">
    <property type="entry name" value="HATPase_c"/>
    <property type="match status" value="1"/>
</dbReference>
<keyword evidence="1 2" id="KW-0597">Phosphoprotein</keyword>
<dbReference type="PROSITE" id="PS50109">
    <property type="entry name" value="HIS_KIN"/>
    <property type="match status" value="1"/>
</dbReference>
<feature type="domain" description="Response regulatory" evidence="5">
    <location>
        <begin position="5"/>
        <end position="120"/>
    </location>
</feature>
<feature type="compositionally biased region" description="Polar residues" evidence="3">
    <location>
        <begin position="803"/>
        <end position="816"/>
    </location>
</feature>
<dbReference type="GO" id="GO:0000155">
    <property type="term" value="F:phosphorelay sensor kinase activity"/>
    <property type="evidence" value="ECO:0007669"/>
    <property type="project" value="InterPro"/>
</dbReference>
<dbReference type="SUPFAM" id="SSF52172">
    <property type="entry name" value="CheY-like"/>
    <property type="match status" value="2"/>
</dbReference>
<evidence type="ECO:0000313" key="8">
    <source>
        <dbReference type="Proteomes" id="UP000192042"/>
    </source>
</evidence>
<feature type="domain" description="PAS" evidence="6">
    <location>
        <begin position="261"/>
        <end position="310"/>
    </location>
</feature>
<evidence type="ECO:0000259" key="5">
    <source>
        <dbReference type="PROSITE" id="PS50110"/>
    </source>
</evidence>